<protein>
    <submittedName>
        <fullName evidence="1">Uncharacterized protein</fullName>
    </submittedName>
</protein>
<name>K0SVU9_THAOC</name>
<proteinExistence type="predicted"/>
<dbReference type="Proteomes" id="UP000266841">
    <property type="component" value="Unassembled WGS sequence"/>
</dbReference>
<dbReference type="AlphaFoldDB" id="K0SVU9"/>
<dbReference type="EMBL" id="AGNL01018932">
    <property type="protein sequence ID" value="EJK62377.1"/>
    <property type="molecule type" value="Genomic_DNA"/>
</dbReference>
<evidence type="ECO:0000313" key="2">
    <source>
        <dbReference type="Proteomes" id="UP000266841"/>
    </source>
</evidence>
<accession>K0SVU9</accession>
<feature type="non-terminal residue" evidence="1">
    <location>
        <position position="1"/>
    </location>
</feature>
<sequence>GANSPPMMLSGRAGRLTRGAIKLKEEKDNIGYHKARIDELRGLHEGDKILVRVDGNHSWGLCTLLRDPCVESDETDEKVAVFRLHVLPPNGSRARKNANIPDGFSFLTSSKIRFAVPKFEAPVQASDLPTTNVHGNSVRFGVIQGNNKICLVKRKKNRISGTEVVASWFGIPDYFQWALEKKDLLLFILNEEEFLLGKAWNNGRIGGFSRERHWEMIRRVYGLEIRKSGIVIYLNDRDRAKFHYRILLQMGAIGKHFCTKNGSDEVSLAVQHGTCLIMKDTFAGADSYCTHGVPDALNKGKISGSSIIIVDLVKADE</sequence>
<organism evidence="1 2">
    <name type="scientific">Thalassiosira oceanica</name>
    <name type="common">Marine diatom</name>
    <dbReference type="NCBI Taxonomy" id="159749"/>
    <lineage>
        <taxon>Eukaryota</taxon>
        <taxon>Sar</taxon>
        <taxon>Stramenopiles</taxon>
        <taxon>Ochrophyta</taxon>
        <taxon>Bacillariophyta</taxon>
        <taxon>Coscinodiscophyceae</taxon>
        <taxon>Thalassiosirophycidae</taxon>
        <taxon>Thalassiosirales</taxon>
        <taxon>Thalassiosiraceae</taxon>
        <taxon>Thalassiosira</taxon>
    </lineage>
</organism>
<keyword evidence="2" id="KW-1185">Reference proteome</keyword>
<evidence type="ECO:0000313" key="1">
    <source>
        <dbReference type="EMBL" id="EJK62377.1"/>
    </source>
</evidence>
<reference evidence="1 2" key="1">
    <citation type="journal article" date="2012" name="Genome Biol.">
        <title>Genome and low-iron response of an oceanic diatom adapted to chronic iron limitation.</title>
        <authorList>
            <person name="Lommer M."/>
            <person name="Specht M."/>
            <person name="Roy A.S."/>
            <person name="Kraemer L."/>
            <person name="Andreson R."/>
            <person name="Gutowska M.A."/>
            <person name="Wolf J."/>
            <person name="Bergner S.V."/>
            <person name="Schilhabel M.B."/>
            <person name="Klostermeier U.C."/>
            <person name="Beiko R.G."/>
            <person name="Rosenstiel P."/>
            <person name="Hippler M."/>
            <person name="Laroche J."/>
        </authorList>
    </citation>
    <scope>NUCLEOTIDE SEQUENCE [LARGE SCALE GENOMIC DNA]</scope>
    <source>
        <strain evidence="1 2">CCMP1005</strain>
    </source>
</reference>
<gene>
    <name evidence="1" type="ORF">THAOC_17013</name>
</gene>
<comment type="caution">
    <text evidence="1">The sequence shown here is derived from an EMBL/GenBank/DDBJ whole genome shotgun (WGS) entry which is preliminary data.</text>
</comment>